<feature type="transmembrane region" description="Helical" evidence="10">
    <location>
        <begin position="28"/>
        <end position="45"/>
    </location>
</feature>
<sequence length="525" mass="56191">MLALEAIVAIGAALVAAAVLAPRLRVPLALVQVVLGVLLGFVPALRDVQLPSEAVLLLFLPAILFSESLTTSLRESRRFVRVILINGTILVVVTAFAVAGVGWMAGMPWAIALVMGAALAPTDATAVGNLAGDLPLRQRTVLRAESLINDGTALVIYGLAVAAAAGTEALTPLSVTWDLTLSYVGGVGIGLLIGLVGTFLRRIPNTLASNVGMIVTPFAAFLAAELVHASGVLAVVVCGLLMAWRGPRVARAEARDQVMSFWTLTTYILNGALFVLIGVELQVVMRDLPASDLGFGILLGVIVWLALVVVRLVFTFAMTGLIRALDRRPYQRTLRAPTRALVLNAFAGFRGAVSLAAALAIPLTVMDGGPFPMRDLVVFVTAVVIVLTIAVQGPLLPLLVRWANLPSDDQRDERLLAQREASRAALDALPRLAGALGIDDEVRDKIARETERHLAALEADGETEEGVETARAKEQYVRLRLAAMQVKRDAVLRLRDERRIDDTVLRSLQAQLDIEEIRLTGRQVE</sequence>
<accession>A0ABW7Q979</accession>
<feature type="transmembrane region" description="Helical" evidence="10">
    <location>
        <begin position="181"/>
        <end position="200"/>
    </location>
</feature>
<dbReference type="Gene3D" id="1.20.1530.20">
    <property type="match status" value="1"/>
</dbReference>
<dbReference type="Proteomes" id="UP001610861">
    <property type="component" value="Unassembled WGS sequence"/>
</dbReference>
<keyword evidence="3 10" id="KW-1003">Cell membrane</keyword>
<comment type="caution">
    <text evidence="12">The sequence shown here is derived from an EMBL/GenBank/DDBJ whole genome shotgun (WGS) entry which is preliminary data.</text>
</comment>
<protein>
    <submittedName>
        <fullName evidence="12">Na+/H+ antiporter</fullName>
    </submittedName>
</protein>
<dbReference type="EMBL" id="JBIQWL010000003">
    <property type="protein sequence ID" value="MFH8250997.1"/>
    <property type="molecule type" value="Genomic_DNA"/>
</dbReference>
<dbReference type="RefSeq" id="WP_397556443.1">
    <property type="nucleotide sequence ID" value="NZ_JBIQWL010000003.1"/>
</dbReference>
<feature type="transmembrane region" description="Helical" evidence="10">
    <location>
        <begin position="230"/>
        <end position="246"/>
    </location>
</feature>
<dbReference type="PANTHER" id="PTHR10110">
    <property type="entry name" value="SODIUM/HYDROGEN EXCHANGER"/>
    <property type="match status" value="1"/>
</dbReference>
<keyword evidence="9 10" id="KW-0739">Sodium transport</keyword>
<gene>
    <name evidence="12" type="ORF">ACH3VR_11570</name>
</gene>
<evidence type="ECO:0000259" key="11">
    <source>
        <dbReference type="Pfam" id="PF00999"/>
    </source>
</evidence>
<evidence type="ECO:0000256" key="9">
    <source>
        <dbReference type="ARBA" id="ARBA00023201"/>
    </source>
</evidence>
<dbReference type="InterPro" id="IPR038770">
    <property type="entry name" value="Na+/solute_symporter_sf"/>
</dbReference>
<evidence type="ECO:0000256" key="3">
    <source>
        <dbReference type="ARBA" id="ARBA00022475"/>
    </source>
</evidence>
<evidence type="ECO:0000256" key="5">
    <source>
        <dbReference type="ARBA" id="ARBA00022989"/>
    </source>
</evidence>
<comment type="subcellular location">
    <subcellularLocation>
        <location evidence="1 10">Cell membrane</location>
        <topology evidence="1 10">Multi-pass membrane protein</topology>
    </subcellularLocation>
</comment>
<keyword evidence="5 10" id="KW-1133">Transmembrane helix</keyword>
<comment type="function">
    <text evidence="10">Na(+)/H(+) antiporter that extrudes sodium in exchange for external protons.</text>
</comment>
<organism evidence="12 13">
    <name type="scientific">Microbacterium alkaliflavum</name>
    <dbReference type="NCBI Taxonomy" id="3248839"/>
    <lineage>
        <taxon>Bacteria</taxon>
        <taxon>Bacillati</taxon>
        <taxon>Actinomycetota</taxon>
        <taxon>Actinomycetes</taxon>
        <taxon>Micrococcales</taxon>
        <taxon>Microbacteriaceae</taxon>
        <taxon>Microbacterium</taxon>
    </lineage>
</organism>
<feature type="transmembrane region" description="Helical" evidence="10">
    <location>
        <begin position="153"/>
        <end position="175"/>
    </location>
</feature>
<evidence type="ECO:0000313" key="12">
    <source>
        <dbReference type="EMBL" id="MFH8250997.1"/>
    </source>
</evidence>
<evidence type="ECO:0000313" key="13">
    <source>
        <dbReference type="Proteomes" id="UP001610861"/>
    </source>
</evidence>
<dbReference type="InterPro" id="IPR018422">
    <property type="entry name" value="Cation/H_exchanger_CPA1"/>
</dbReference>
<feature type="domain" description="Cation/H+ exchanger transmembrane" evidence="11">
    <location>
        <begin position="12"/>
        <end position="402"/>
    </location>
</feature>
<dbReference type="InterPro" id="IPR006153">
    <property type="entry name" value="Cation/H_exchanger_TM"/>
</dbReference>
<comment type="similarity">
    <text evidence="10">Belongs to the monovalent cation:proton antiporter 1 (CPA1) transporter (TC 2.A.36) family.</text>
</comment>
<keyword evidence="2 10" id="KW-0813">Transport</keyword>
<comment type="caution">
    <text evidence="10">Lacks conserved residue(s) required for the propagation of feature annotation.</text>
</comment>
<feature type="transmembrane region" description="Helical" evidence="10">
    <location>
        <begin position="297"/>
        <end position="321"/>
    </location>
</feature>
<evidence type="ECO:0000256" key="6">
    <source>
        <dbReference type="ARBA" id="ARBA00023053"/>
    </source>
</evidence>
<feature type="transmembrane region" description="Helical" evidence="10">
    <location>
        <begin position="51"/>
        <end position="70"/>
    </location>
</feature>
<keyword evidence="8 10" id="KW-0472">Membrane</keyword>
<evidence type="ECO:0000256" key="10">
    <source>
        <dbReference type="RuleBase" id="RU366002"/>
    </source>
</evidence>
<feature type="transmembrane region" description="Helical" evidence="10">
    <location>
        <begin position="258"/>
        <end position="277"/>
    </location>
</feature>
<name>A0ABW7Q979_9MICO</name>
<keyword evidence="6 10" id="KW-0915">Sodium</keyword>
<feature type="transmembrane region" description="Helical" evidence="10">
    <location>
        <begin position="376"/>
        <end position="400"/>
    </location>
</feature>
<keyword evidence="13" id="KW-1185">Reference proteome</keyword>
<proteinExistence type="inferred from homology"/>
<dbReference type="Pfam" id="PF00999">
    <property type="entry name" value="Na_H_Exchanger"/>
    <property type="match status" value="1"/>
</dbReference>
<feature type="transmembrane region" description="Helical" evidence="10">
    <location>
        <begin position="109"/>
        <end position="132"/>
    </location>
</feature>
<evidence type="ECO:0000256" key="7">
    <source>
        <dbReference type="ARBA" id="ARBA00023065"/>
    </source>
</evidence>
<evidence type="ECO:0000256" key="2">
    <source>
        <dbReference type="ARBA" id="ARBA00022448"/>
    </source>
</evidence>
<dbReference type="NCBIfam" id="TIGR00831">
    <property type="entry name" value="a_cpa1"/>
    <property type="match status" value="1"/>
</dbReference>
<evidence type="ECO:0000256" key="8">
    <source>
        <dbReference type="ARBA" id="ARBA00023136"/>
    </source>
</evidence>
<keyword evidence="4 10" id="KW-0812">Transmembrane</keyword>
<dbReference type="InterPro" id="IPR004705">
    <property type="entry name" value="Cation/H_exchanger_CPA1_bac"/>
</dbReference>
<evidence type="ECO:0000256" key="4">
    <source>
        <dbReference type="ARBA" id="ARBA00022692"/>
    </source>
</evidence>
<reference evidence="12 13" key="1">
    <citation type="submission" date="2024-09" db="EMBL/GenBank/DDBJ databases">
        <authorList>
            <person name="Pan X."/>
        </authorList>
    </citation>
    <scope>NUCLEOTIDE SEQUENCE [LARGE SCALE GENOMIC DNA]</scope>
    <source>
        <strain evidence="12 13">B2969</strain>
    </source>
</reference>
<keyword evidence="10" id="KW-0050">Antiport</keyword>
<dbReference type="PANTHER" id="PTHR10110:SF86">
    <property type="entry name" value="SODIUM_HYDROGEN EXCHANGER 7"/>
    <property type="match status" value="1"/>
</dbReference>
<feature type="transmembrane region" description="Helical" evidence="10">
    <location>
        <begin position="82"/>
        <end position="103"/>
    </location>
</feature>
<keyword evidence="7 10" id="KW-0406">Ion transport</keyword>
<evidence type="ECO:0000256" key="1">
    <source>
        <dbReference type="ARBA" id="ARBA00004651"/>
    </source>
</evidence>
<feature type="transmembrane region" description="Helical" evidence="10">
    <location>
        <begin position="207"/>
        <end position="224"/>
    </location>
</feature>
<feature type="transmembrane region" description="Helical" evidence="10">
    <location>
        <begin position="6"/>
        <end position="21"/>
    </location>
</feature>
<feature type="transmembrane region" description="Helical" evidence="10">
    <location>
        <begin position="341"/>
        <end position="364"/>
    </location>
</feature>